<dbReference type="Proteomes" id="UP000246073">
    <property type="component" value="Unassembled WGS sequence"/>
</dbReference>
<reference evidence="10" key="1">
    <citation type="submission" date="2017-12" db="EMBL/GenBank/DDBJ databases">
        <authorList>
            <person name="Diaz M."/>
        </authorList>
    </citation>
    <scope>NUCLEOTIDE SEQUENCE [LARGE SCALE GENOMIC DNA]</scope>
    <source>
        <strain evidence="10">FI11154</strain>
    </source>
</reference>
<dbReference type="RefSeq" id="WP_078340905.1">
    <property type="nucleotide sequence ID" value="NZ_JABFCY010000012.1"/>
</dbReference>
<protein>
    <submittedName>
        <fullName evidence="8">GlsB/YeaQ/YmgE family stress response membrane protein</fullName>
    </submittedName>
    <submittedName>
        <fullName evidence="9">Transglycosylase associated protein</fullName>
    </submittedName>
</protein>
<dbReference type="Proteomes" id="UP000574931">
    <property type="component" value="Unassembled WGS sequence"/>
</dbReference>
<dbReference type="GO" id="GO:0005886">
    <property type="term" value="C:plasma membrane"/>
    <property type="evidence" value="ECO:0007669"/>
    <property type="project" value="UniProtKB-SubCell"/>
</dbReference>
<feature type="transmembrane region" description="Helical" evidence="7">
    <location>
        <begin position="6"/>
        <end position="24"/>
    </location>
</feature>
<proteinExistence type="inferred from homology"/>
<dbReference type="Pfam" id="PF04226">
    <property type="entry name" value="Transgly_assoc"/>
    <property type="match status" value="1"/>
</dbReference>
<evidence type="ECO:0000313" key="11">
    <source>
        <dbReference type="Proteomes" id="UP000574931"/>
    </source>
</evidence>
<evidence type="ECO:0000313" key="9">
    <source>
        <dbReference type="EMBL" id="SPL66443.1"/>
    </source>
</evidence>
<gene>
    <name evidence="8" type="ORF">HKX02_17615</name>
    <name evidence="9" type="ORF">OHAE_2310</name>
</gene>
<dbReference type="PANTHER" id="PTHR33884:SF3">
    <property type="entry name" value="UPF0410 PROTEIN YMGE"/>
    <property type="match status" value="1"/>
</dbReference>
<evidence type="ECO:0000313" key="8">
    <source>
        <dbReference type="EMBL" id="NNU62053.1"/>
    </source>
</evidence>
<reference evidence="9" key="2">
    <citation type="submission" date="2017-12" db="EMBL/GenBank/DDBJ databases">
        <authorList>
            <person name="Hurst M.R.H."/>
        </authorList>
    </citation>
    <scope>NUCLEOTIDE SEQUENCE [LARGE SCALE GENOMIC DNA]</scope>
    <source>
        <strain evidence="9">FI11154</strain>
    </source>
</reference>
<dbReference type="PANTHER" id="PTHR33884">
    <property type="entry name" value="UPF0410 PROTEIN YMGE"/>
    <property type="match status" value="1"/>
</dbReference>
<feature type="transmembrane region" description="Helical" evidence="7">
    <location>
        <begin position="56"/>
        <end position="78"/>
    </location>
</feature>
<evidence type="ECO:0000256" key="3">
    <source>
        <dbReference type="ARBA" id="ARBA00022475"/>
    </source>
</evidence>
<evidence type="ECO:0000256" key="5">
    <source>
        <dbReference type="ARBA" id="ARBA00022989"/>
    </source>
</evidence>
<dbReference type="EMBL" id="JABFCY010000012">
    <property type="protein sequence ID" value="NNU62053.1"/>
    <property type="molecule type" value="Genomic_DNA"/>
</dbReference>
<accession>A0A2P9HR51</accession>
<keyword evidence="3" id="KW-1003">Cell membrane</keyword>
<keyword evidence="4 7" id="KW-0812">Transmembrane</keyword>
<dbReference type="InterPro" id="IPR007341">
    <property type="entry name" value="Transgly_assoc"/>
</dbReference>
<keyword evidence="6 7" id="KW-0472">Membrane</keyword>
<evidence type="ECO:0000256" key="7">
    <source>
        <dbReference type="SAM" id="Phobius"/>
    </source>
</evidence>
<evidence type="ECO:0000256" key="2">
    <source>
        <dbReference type="ARBA" id="ARBA00011006"/>
    </source>
</evidence>
<keyword evidence="5 7" id="KW-1133">Transmembrane helix</keyword>
<evidence type="ECO:0000256" key="1">
    <source>
        <dbReference type="ARBA" id="ARBA00004651"/>
    </source>
</evidence>
<evidence type="ECO:0000313" key="10">
    <source>
        <dbReference type="Proteomes" id="UP000246073"/>
    </source>
</evidence>
<dbReference type="EMBL" id="OOFM01000005">
    <property type="protein sequence ID" value="SPL66443.1"/>
    <property type="molecule type" value="Genomic_DNA"/>
</dbReference>
<dbReference type="AlphaFoldDB" id="A0A2P9HR51"/>
<reference evidence="8 11" key="3">
    <citation type="submission" date="2020-05" db="EMBL/GenBank/DDBJ databases">
        <title>Draft Genome Sequence of Ochrobactrum soli Isolated from Stable Fly Gut.</title>
        <authorList>
            <person name="Pileggi M.T."/>
            <person name="Vazhakkala L.J."/>
            <person name="Wong C.N."/>
        </authorList>
    </citation>
    <scope>NUCLEOTIDE SEQUENCE [LARGE SCALE GENOMIC DNA]</scope>
    <source>
        <strain evidence="8 11">MTP-C0764</strain>
    </source>
</reference>
<evidence type="ECO:0000256" key="6">
    <source>
        <dbReference type="ARBA" id="ARBA00023136"/>
    </source>
</evidence>
<keyword evidence="11" id="KW-1185">Reference proteome</keyword>
<evidence type="ECO:0000256" key="4">
    <source>
        <dbReference type="ARBA" id="ARBA00022692"/>
    </source>
</evidence>
<name>A0A2P9HR51_9HYPH</name>
<comment type="similarity">
    <text evidence="2">Belongs to the UPF0410 family.</text>
</comment>
<organism evidence="9 10">
    <name type="scientific">Ochrobactrum soli</name>
    <dbReference type="NCBI Taxonomy" id="2448455"/>
    <lineage>
        <taxon>Bacteria</taxon>
        <taxon>Pseudomonadati</taxon>
        <taxon>Pseudomonadota</taxon>
        <taxon>Alphaproteobacteria</taxon>
        <taxon>Hyphomicrobiales</taxon>
        <taxon>Brucellaceae</taxon>
        <taxon>Brucella/Ochrobactrum group</taxon>
        <taxon>Ochrobactrum</taxon>
    </lineage>
</organism>
<comment type="subcellular location">
    <subcellularLocation>
        <location evidence="1">Cell membrane</location>
        <topology evidence="1">Multi-pass membrane protein</topology>
    </subcellularLocation>
</comment>
<feature type="transmembrane region" description="Helical" evidence="7">
    <location>
        <begin position="31"/>
        <end position="50"/>
    </location>
</feature>
<sequence length="84" mass="8583">MDVGSLIVFLFVGLVAGWLAGKVVQGGGFGMIGNIIVGVIGAFFAGWLLPRLGFSVGGGIIASIINAFIGAAILLIILRIVKRV</sequence>